<proteinExistence type="predicted"/>
<gene>
    <name evidence="1" type="ORF">METZ01_LOCUS157984</name>
</gene>
<dbReference type="Gene3D" id="3.40.50.150">
    <property type="entry name" value="Vaccinia Virus protein VP39"/>
    <property type="match status" value="1"/>
</dbReference>
<sequence>MNLDFQCTKCKIKLNDLFLCPNCSKQYNNSDGFFDFTDNRLSFTYTQERKFSDFLSDINSHGYTKSLETFLKENPRFEHKFMKKEGDIAFGLNHRNHSRCLIINSDLGNIPENLSDIFDEVYSLELDKNRILIQKFRFEEHGIKNTVLFRAHVDSLPFSNNHFDLVVLNGIQISEKSDVSTRTQIINYFKEIKRVLTLNGCLCVGADNKSGIKIPGNEADYYTDNKIYSDNFKNYNSFFTHLGFNVKSCWALPSYNKPHYLGNIEDGVSLKWLFTNFDKFFATNMKIRSLAMFFKLFNKSTCKLIMKFIGPSFIFYCYSKETPQGFEDFIKEKTGFDHYIQASRNNKVMHILLDESGDPKKILSCKRAKYDFTEKIMPIIRKFPKMKDADEKILSEDWFGNDHLDRLNINHVKLALDWLTNFQNNTSSGSLDLHDIEAEVENLKSELDRIEEIHNLPYHKCLDEYKQHVSAIKFKKTAVHGDFQVRNILVNQDNLSVNVIDWSAFMEKGNPLIDFLALAGSMIFQGSDSVEECRSNLRGTGKAVPALKLIKKTMNEYFQADLDFIILLRFRVLKILLRNFKTKRTSTDYFTYVELFRMLSEIN</sequence>
<dbReference type="AlphaFoldDB" id="A0A382AU93"/>
<reference evidence="1" key="1">
    <citation type="submission" date="2018-05" db="EMBL/GenBank/DDBJ databases">
        <authorList>
            <person name="Lanie J.A."/>
            <person name="Ng W.-L."/>
            <person name="Kazmierczak K.M."/>
            <person name="Andrzejewski T.M."/>
            <person name="Davidsen T.M."/>
            <person name="Wayne K.J."/>
            <person name="Tettelin H."/>
            <person name="Glass J.I."/>
            <person name="Rusch D."/>
            <person name="Podicherti R."/>
            <person name="Tsui H.-C.T."/>
            <person name="Winkler M.E."/>
        </authorList>
    </citation>
    <scope>NUCLEOTIDE SEQUENCE</scope>
</reference>
<dbReference type="EMBL" id="UINC01026880">
    <property type="protein sequence ID" value="SVB05130.1"/>
    <property type="molecule type" value="Genomic_DNA"/>
</dbReference>
<organism evidence="1">
    <name type="scientific">marine metagenome</name>
    <dbReference type="NCBI Taxonomy" id="408172"/>
    <lineage>
        <taxon>unclassified sequences</taxon>
        <taxon>metagenomes</taxon>
        <taxon>ecological metagenomes</taxon>
    </lineage>
</organism>
<name>A0A382AU93_9ZZZZ</name>
<dbReference type="SUPFAM" id="SSF53335">
    <property type="entry name" value="S-adenosyl-L-methionine-dependent methyltransferases"/>
    <property type="match status" value="1"/>
</dbReference>
<dbReference type="Gene3D" id="3.90.1200.10">
    <property type="match status" value="1"/>
</dbReference>
<dbReference type="InterPro" id="IPR011009">
    <property type="entry name" value="Kinase-like_dom_sf"/>
</dbReference>
<evidence type="ECO:0000313" key="1">
    <source>
        <dbReference type="EMBL" id="SVB05130.1"/>
    </source>
</evidence>
<dbReference type="InterPro" id="IPR029063">
    <property type="entry name" value="SAM-dependent_MTases_sf"/>
</dbReference>
<accession>A0A382AU93</accession>
<protein>
    <submittedName>
        <fullName evidence="1">Uncharacterized protein</fullName>
    </submittedName>
</protein>
<dbReference type="SUPFAM" id="SSF56112">
    <property type="entry name" value="Protein kinase-like (PK-like)"/>
    <property type="match status" value="1"/>
</dbReference>